<dbReference type="EMBL" id="CP071880">
    <property type="protein sequence ID" value="QTE48155.1"/>
    <property type="molecule type" value="Genomic_DNA"/>
</dbReference>
<reference evidence="2 4" key="2">
    <citation type="submission" date="2021-03" db="EMBL/GenBank/DDBJ databases">
        <title>Mucilaginibacter strains isolated from gold and copper mining confer multi heavy-metal resistance.</title>
        <authorList>
            <person name="Li Y."/>
        </authorList>
    </citation>
    <scope>NUCLEOTIDE SEQUENCE [LARGE SCALE GENOMIC DNA]</scope>
    <source>
        <strain evidence="2 4">P2-4</strain>
    </source>
</reference>
<organism evidence="1 3">
    <name type="scientific">Mucilaginibacter rubeus</name>
    <dbReference type="NCBI Taxonomy" id="2027860"/>
    <lineage>
        <taxon>Bacteria</taxon>
        <taxon>Pseudomonadati</taxon>
        <taxon>Bacteroidota</taxon>
        <taxon>Sphingobacteriia</taxon>
        <taxon>Sphingobacteriales</taxon>
        <taxon>Sphingobacteriaceae</taxon>
        <taxon>Mucilaginibacter</taxon>
    </lineage>
</organism>
<reference evidence="1 3" key="1">
    <citation type="submission" date="2019-08" db="EMBL/GenBank/DDBJ databases">
        <title>Comparative genome analysis confer to the adaptation heavy metal polluted environment.</title>
        <authorList>
            <person name="Li Y."/>
        </authorList>
    </citation>
    <scope>NUCLEOTIDE SEQUENCE [LARGE SCALE GENOMIC DNA]</scope>
    <source>
        <strain evidence="1 3">P2</strain>
    </source>
</reference>
<evidence type="ECO:0000313" key="1">
    <source>
        <dbReference type="EMBL" id="QEM03093.1"/>
    </source>
</evidence>
<dbReference type="RefSeq" id="WP_112656801.1">
    <property type="nucleotide sequence ID" value="NZ_CP043451.1"/>
</dbReference>
<name>A0AAE6MH35_9SPHI</name>
<evidence type="ECO:0000313" key="3">
    <source>
        <dbReference type="Proteomes" id="UP000250557"/>
    </source>
</evidence>
<evidence type="ECO:0000313" key="2">
    <source>
        <dbReference type="EMBL" id="QTE48155.1"/>
    </source>
</evidence>
<evidence type="ECO:0000313" key="4">
    <source>
        <dbReference type="Proteomes" id="UP000663940"/>
    </source>
</evidence>
<keyword evidence="4" id="KW-1185">Reference proteome</keyword>
<accession>A0AAE6MH35</accession>
<dbReference type="AlphaFoldDB" id="A0AAE6MH35"/>
<dbReference type="Proteomes" id="UP000250557">
    <property type="component" value="Chromosome"/>
</dbReference>
<dbReference type="EMBL" id="CP043451">
    <property type="protein sequence ID" value="QEM03093.1"/>
    <property type="molecule type" value="Genomic_DNA"/>
</dbReference>
<dbReference type="Proteomes" id="UP000663940">
    <property type="component" value="Chromosome"/>
</dbReference>
<sequence>METLQESVVNTIREKCSSDWTLSVFNSHVIVNLPKTAEDQRAAYNTVKKQITACIKEHLPERSTDISIEVRSGSLNCGFKLGATL</sequence>
<proteinExistence type="predicted"/>
<gene>
    <name evidence="1" type="ORF">DIU31_006000</name>
    <name evidence="2" type="ORF">J3L21_21710</name>
</gene>
<protein>
    <submittedName>
        <fullName evidence="1">Uncharacterized protein</fullName>
    </submittedName>
</protein>